<protein>
    <submittedName>
        <fullName evidence="3">Uncharacterized protein</fullName>
    </submittedName>
</protein>
<feature type="compositionally biased region" description="Low complexity" evidence="2">
    <location>
        <begin position="226"/>
        <end position="237"/>
    </location>
</feature>
<gene>
    <name evidence="3" type="ORF">V5799_017348</name>
</gene>
<keyword evidence="1" id="KW-0175">Coiled coil</keyword>
<feature type="region of interest" description="Disordered" evidence="2">
    <location>
        <begin position="1"/>
        <end position="38"/>
    </location>
</feature>
<keyword evidence="4" id="KW-1185">Reference proteome</keyword>
<dbReference type="EMBL" id="JARKHS020007796">
    <property type="protein sequence ID" value="KAK8781308.1"/>
    <property type="molecule type" value="Genomic_DNA"/>
</dbReference>
<evidence type="ECO:0000256" key="1">
    <source>
        <dbReference type="SAM" id="Coils"/>
    </source>
</evidence>
<feature type="compositionally biased region" description="Polar residues" evidence="2">
    <location>
        <begin position="215"/>
        <end position="225"/>
    </location>
</feature>
<organism evidence="3 4">
    <name type="scientific">Amblyomma americanum</name>
    <name type="common">Lone star tick</name>
    <dbReference type="NCBI Taxonomy" id="6943"/>
    <lineage>
        <taxon>Eukaryota</taxon>
        <taxon>Metazoa</taxon>
        <taxon>Ecdysozoa</taxon>
        <taxon>Arthropoda</taxon>
        <taxon>Chelicerata</taxon>
        <taxon>Arachnida</taxon>
        <taxon>Acari</taxon>
        <taxon>Parasitiformes</taxon>
        <taxon>Ixodida</taxon>
        <taxon>Ixodoidea</taxon>
        <taxon>Ixodidae</taxon>
        <taxon>Amblyomminae</taxon>
        <taxon>Amblyomma</taxon>
    </lineage>
</organism>
<feature type="region of interest" description="Disordered" evidence="2">
    <location>
        <begin position="88"/>
        <end position="281"/>
    </location>
</feature>
<feature type="compositionally biased region" description="Polar residues" evidence="2">
    <location>
        <begin position="119"/>
        <end position="140"/>
    </location>
</feature>
<feature type="region of interest" description="Disordered" evidence="2">
    <location>
        <begin position="428"/>
        <end position="449"/>
    </location>
</feature>
<feature type="coiled-coil region" evidence="1">
    <location>
        <begin position="51"/>
        <end position="78"/>
    </location>
</feature>
<evidence type="ECO:0000256" key="2">
    <source>
        <dbReference type="SAM" id="MobiDB-lite"/>
    </source>
</evidence>
<evidence type="ECO:0000313" key="3">
    <source>
        <dbReference type="EMBL" id="KAK8781308.1"/>
    </source>
</evidence>
<accession>A0AAQ4F3N4</accession>
<comment type="caution">
    <text evidence="3">The sequence shown here is derived from an EMBL/GenBank/DDBJ whole genome shotgun (WGS) entry which is preliminary data.</text>
</comment>
<evidence type="ECO:0000313" key="4">
    <source>
        <dbReference type="Proteomes" id="UP001321473"/>
    </source>
</evidence>
<dbReference type="AlphaFoldDB" id="A0AAQ4F3N4"/>
<sequence>MSDFDSSSASDDDQSSKEVLPIETMKKKEKAVGRPVRPRKSKWTWYYDLSDEQRKAENERLRKEFADLEKEFQEIEKYELVIEPFTYKTRGSSLSPNTPPPRSRTKESEPSVALPRDSFLSTSLATVPLSDSTMSVSSKGSEPRRVRFLLQDGSVVSSDDESFVPPNKRPRSGRTLKYDDDQRPAEESDDTDSVGWDSSGSEQSDENSRRHILPSKTSMLSLKQRSSSGQDSDTSASLTKAEVIMKRRERIEHQRSLVGDLPSYRGRSSSEESSASQTVFAKPASIPPHSYSLVKRSRKDAAPAESTDHSTFATPDYSAFATPDYLAFSALDPLASPVLDHSTFATPYHSAFATPYLTFAALDPLASAVPDHSTFATPDYLSFATLETLASAVPDHSTFATQDHSAFATPDYLAFSALDPLASPMLLTRSSPRQTARTSPRQTTWTSLQ</sequence>
<feature type="compositionally biased region" description="Basic and acidic residues" evidence="2">
    <location>
        <begin position="243"/>
        <end position="255"/>
    </location>
</feature>
<dbReference type="Proteomes" id="UP001321473">
    <property type="component" value="Unassembled WGS sequence"/>
</dbReference>
<name>A0AAQ4F3N4_AMBAM</name>
<reference evidence="3 4" key="1">
    <citation type="journal article" date="2023" name="Arcadia Sci">
        <title>De novo assembly of a long-read Amblyomma americanum tick genome.</title>
        <authorList>
            <person name="Chou S."/>
            <person name="Poskanzer K.E."/>
            <person name="Rollins M."/>
            <person name="Thuy-Boun P.S."/>
        </authorList>
    </citation>
    <scope>NUCLEOTIDE SEQUENCE [LARGE SCALE GENOMIC DNA]</scope>
    <source>
        <strain evidence="3">F_SG_1</strain>
        <tissue evidence="3">Salivary glands</tissue>
    </source>
</reference>
<feature type="compositionally biased region" description="Basic and acidic residues" evidence="2">
    <location>
        <begin position="176"/>
        <end position="186"/>
    </location>
</feature>
<proteinExistence type="predicted"/>